<keyword evidence="2" id="KW-1185">Reference proteome</keyword>
<reference evidence="1" key="1">
    <citation type="journal article" date="2014" name="Int. J. Syst. Evol. Microbiol.">
        <title>Complete genome sequence of Corynebacterium casei LMG S-19264T (=DSM 44701T), isolated from a smear-ripened cheese.</title>
        <authorList>
            <consortium name="US DOE Joint Genome Institute (JGI-PGF)"/>
            <person name="Walter F."/>
            <person name="Albersmeier A."/>
            <person name="Kalinowski J."/>
            <person name="Ruckert C."/>
        </authorList>
    </citation>
    <scope>NUCLEOTIDE SEQUENCE</scope>
    <source>
        <strain evidence="1">CGMCC 1.15085</strain>
    </source>
</reference>
<evidence type="ECO:0000313" key="1">
    <source>
        <dbReference type="EMBL" id="GGB47333.1"/>
    </source>
</evidence>
<proteinExistence type="predicted"/>
<protein>
    <submittedName>
        <fullName evidence="1">Uncharacterized protein</fullName>
    </submittedName>
</protein>
<gene>
    <name evidence="1" type="ORF">GCM10011492_43100</name>
</gene>
<accession>A0A916TJD7</accession>
<dbReference type="EMBL" id="BMHI01000008">
    <property type="protein sequence ID" value="GGB47333.1"/>
    <property type="molecule type" value="Genomic_DNA"/>
</dbReference>
<comment type="caution">
    <text evidence="1">The sequence shown here is derived from an EMBL/GenBank/DDBJ whole genome shotgun (WGS) entry which is preliminary data.</text>
</comment>
<sequence length="132" mass="14688">MRDPDEVLPACAGAAAGEPQVRPDDLDGVLGRYPAGHVTRLLGFVGGDRQPGQASTERVLQFGDRAGFLQWVVGGDRRVEPVVERPHRRRVEDGDVAISRVSWLLVHVFDYPMNQTVAQNFSRLHVFHIPPR</sequence>
<reference evidence="1" key="2">
    <citation type="submission" date="2020-09" db="EMBL/GenBank/DDBJ databases">
        <authorList>
            <person name="Sun Q."/>
            <person name="Zhou Y."/>
        </authorList>
    </citation>
    <scope>NUCLEOTIDE SEQUENCE</scope>
    <source>
        <strain evidence="1">CGMCC 1.15085</strain>
    </source>
</reference>
<dbReference type="Proteomes" id="UP000636793">
    <property type="component" value="Unassembled WGS sequence"/>
</dbReference>
<organism evidence="1 2">
    <name type="scientific">Flexivirga endophytica</name>
    <dbReference type="NCBI Taxonomy" id="1849103"/>
    <lineage>
        <taxon>Bacteria</taxon>
        <taxon>Bacillati</taxon>
        <taxon>Actinomycetota</taxon>
        <taxon>Actinomycetes</taxon>
        <taxon>Micrococcales</taxon>
        <taxon>Dermacoccaceae</taxon>
        <taxon>Flexivirga</taxon>
    </lineage>
</organism>
<name>A0A916TJD7_9MICO</name>
<dbReference type="AlphaFoldDB" id="A0A916TJD7"/>
<evidence type="ECO:0000313" key="2">
    <source>
        <dbReference type="Proteomes" id="UP000636793"/>
    </source>
</evidence>